<reference evidence="1" key="1">
    <citation type="journal article" date="2022" name="bioRxiv">
        <title>Sequencing and chromosome-scale assembly of the giantPleurodeles waltlgenome.</title>
        <authorList>
            <person name="Brown T."/>
            <person name="Elewa A."/>
            <person name="Iarovenko S."/>
            <person name="Subramanian E."/>
            <person name="Araus A.J."/>
            <person name="Petzold A."/>
            <person name="Susuki M."/>
            <person name="Suzuki K.-i.T."/>
            <person name="Hayashi T."/>
            <person name="Toyoda A."/>
            <person name="Oliveira C."/>
            <person name="Osipova E."/>
            <person name="Leigh N.D."/>
            <person name="Simon A."/>
            <person name="Yun M.H."/>
        </authorList>
    </citation>
    <scope>NUCLEOTIDE SEQUENCE</scope>
    <source>
        <strain evidence="1">20211129_DDA</strain>
        <tissue evidence="1">Liver</tissue>
    </source>
</reference>
<protein>
    <submittedName>
        <fullName evidence="1">Uncharacterized protein</fullName>
    </submittedName>
</protein>
<organism evidence="1 2">
    <name type="scientific">Pleurodeles waltl</name>
    <name type="common">Iberian ribbed newt</name>
    <dbReference type="NCBI Taxonomy" id="8319"/>
    <lineage>
        <taxon>Eukaryota</taxon>
        <taxon>Metazoa</taxon>
        <taxon>Chordata</taxon>
        <taxon>Craniata</taxon>
        <taxon>Vertebrata</taxon>
        <taxon>Euteleostomi</taxon>
        <taxon>Amphibia</taxon>
        <taxon>Batrachia</taxon>
        <taxon>Caudata</taxon>
        <taxon>Salamandroidea</taxon>
        <taxon>Salamandridae</taxon>
        <taxon>Pleurodelinae</taxon>
        <taxon>Pleurodeles</taxon>
    </lineage>
</organism>
<dbReference type="Proteomes" id="UP001066276">
    <property type="component" value="Chromosome 5"/>
</dbReference>
<comment type="caution">
    <text evidence="1">The sequence shown here is derived from an EMBL/GenBank/DDBJ whole genome shotgun (WGS) entry which is preliminary data.</text>
</comment>
<evidence type="ECO:0000313" key="2">
    <source>
        <dbReference type="Proteomes" id="UP001066276"/>
    </source>
</evidence>
<dbReference type="AlphaFoldDB" id="A0AAV7RSF2"/>
<sequence>MPPKGAKATFSKERGKLLRISTTTWQGATTEVKHGFGEKTSAKSKNTSLDRFFEKSREVAPEETGTMASLAVLEQSVLIETGNGAEPPLTGRRGARDYNLDVSQLKNHATGNQVDLTNNLRIDMALTQSETVRQQQPSPRSH</sequence>
<keyword evidence="2" id="KW-1185">Reference proteome</keyword>
<proteinExistence type="predicted"/>
<dbReference type="EMBL" id="JANPWB010000009">
    <property type="protein sequence ID" value="KAJ1154935.1"/>
    <property type="molecule type" value="Genomic_DNA"/>
</dbReference>
<evidence type="ECO:0000313" key="1">
    <source>
        <dbReference type="EMBL" id="KAJ1154935.1"/>
    </source>
</evidence>
<gene>
    <name evidence="1" type="ORF">NDU88_007674</name>
</gene>
<name>A0AAV7RSF2_PLEWA</name>
<accession>A0AAV7RSF2</accession>